<evidence type="ECO:0000256" key="8">
    <source>
        <dbReference type="ARBA" id="ARBA00023033"/>
    </source>
</evidence>
<evidence type="ECO:0000256" key="9">
    <source>
        <dbReference type="ARBA" id="ARBA00023136"/>
    </source>
</evidence>
<name>A0A803KVF1_CHEQI</name>
<reference evidence="12" key="2">
    <citation type="submission" date="2021-03" db="UniProtKB">
        <authorList>
            <consortium name="EnsemblPlants"/>
        </authorList>
    </citation>
    <scope>IDENTIFICATION</scope>
</reference>
<dbReference type="EnsemblPlants" id="AUR62003009-RA">
    <property type="protein sequence ID" value="AUR62003009-RA:cds"/>
    <property type="gene ID" value="AUR62003009"/>
</dbReference>
<evidence type="ECO:0000313" key="13">
    <source>
        <dbReference type="Proteomes" id="UP000596660"/>
    </source>
</evidence>
<keyword evidence="6 11" id="KW-0560">Oxidoreductase</keyword>
<evidence type="ECO:0000313" key="12">
    <source>
        <dbReference type="EnsemblPlants" id="AUR62003009-RA:cds"/>
    </source>
</evidence>
<dbReference type="PANTHER" id="PTHR47943:SF9">
    <property type="entry name" value="CYTOCHROME P450"/>
    <property type="match status" value="1"/>
</dbReference>
<dbReference type="PRINTS" id="PR00463">
    <property type="entry name" value="EP450I"/>
</dbReference>
<feature type="binding site" description="axial binding residue" evidence="10">
    <location>
        <position position="450"/>
    </location>
    <ligand>
        <name>heme</name>
        <dbReference type="ChEBI" id="CHEBI:30413"/>
    </ligand>
    <ligandPart>
        <name>Fe</name>
        <dbReference type="ChEBI" id="CHEBI:18248"/>
    </ligandPart>
</feature>
<dbReference type="InterPro" id="IPR002401">
    <property type="entry name" value="Cyt_P450_E_grp-I"/>
</dbReference>
<evidence type="ECO:0000256" key="5">
    <source>
        <dbReference type="ARBA" id="ARBA00022723"/>
    </source>
</evidence>
<dbReference type="InterPro" id="IPR036396">
    <property type="entry name" value="Cyt_P450_sf"/>
</dbReference>
<dbReference type="PANTHER" id="PTHR47943">
    <property type="entry name" value="CYTOCHROME P450 93A3-LIKE"/>
    <property type="match status" value="1"/>
</dbReference>
<keyword evidence="13" id="KW-1185">Reference proteome</keyword>
<dbReference type="KEGG" id="cqi:110720837"/>
<dbReference type="Gene3D" id="1.10.630.10">
    <property type="entry name" value="Cytochrome P450"/>
    <property type="match status" value="1"/>
</dbReference>
<dbReference type="PROSITE" id="PS00086">
    <property type="entry name" value="CYTOCHROME_P450"/>
    <property type="match status" value="1"/>
</dbReference>
<dbReference type="GO" id="GO:0020037">
    <property type="term" value="F:heme binding"/>
    <property type="evidence" value="ECO:0007669"/>
    <property type="project" value="InterPro"/>
</dbReference>
<dbReference type="InterPro" id="IPR017972">
    <property type="entry name" value="Cyt_P450_CS"/>
</dbReference>
<evidence type="ECO:0000256" key="11">
    <source>
        <dbReference type="RuleBase" id="RU000461"/>
    </source>
</evidence>
<dbReference type="RefSeq" id="XP_021755588.1">
    <property type="nucleotide sequence ID" value="XM_021899896.1"/>
</dbReference>
<evidence type="ECO:0008006" key="14">
    <source>
        <dbReference type="Google" id="ProtNLM"/>
    </source>
</evidence>
<dbReference type="Proteomes" id="UP000596660">
    <property type="component" value="Unplaced"/>
</dbReference>
<dbReference type="SUPFAM" id="SSF48264">
    <property type="entry name" value="Cytochrome P450"/>
    <property type="match status" value="1"/>
</dbReference>
<evidence type="ECO:0000256" key="2">
    <source>
        <dbReference type="ARBA" id="ARBA00004370"/>
    </source>
</evidence>
<accession>A0A803KVF1</accession>
<dbReference type="PRINTS" id="PR00385">
    <property type="entry name" value="P450"/>
</dbReference>
<dbReference type="Pfam" id="PF00067">
    <property type="entry name" value="p450"/>
    <property type="match status" value="1"/>
</dbReference>
<comment type="subcellular location">
    <subcellularLocation>
        <location evidence="2">Membrane</location>
    </subcellularLocation>
</comment>
<dbReference type="GeneID" id="110720837"/>
<evidence type="ECO:0000256" key="3">
    <source>
        <dbReference type="ARBA" id="ARBA00010617"/>
    </source>
</evidence>
<gene>
    <name evidence="12" type="primary">LOC110720837</name>
</gene>
<evidence type="ECO:0000256" key="1">
    <source>
        <dbReference type="ARBA" id="ARBA00001971"/>
    </source>
</evidence>
<dbReference type="GO" id="GO:0005506">
    <property type="term" value="F:iron ion binding"/>
    <property type="evidence" value="ECO:0007669"/>
    <property type="project" value="InterPro"/>
</dbReference>
<keyword evidence="5 10" id="KW-0479">Metal-binding</keyword>
<keyword evidence="7 10" id="KW-0408">Iron</keyword>
<organism evidence="12 13">
    <name type="scientific">Chenopodium quinoa</name>
    <name type="common">Quinoa</name>
    <dbReference type="NCBI Taxonomy" id="63459"/>
    <lineage>
        <taxon>Eukaryota</taxon>
        <taxon>Viridiplantae</taxon>
        <taxon>Streptophyta</taxon>
        <taxon>Embryophyta</taxon>
        <taxon>Tracheophyta</taxon>
        <taxon>Spermatophyta</taxon>
        <taxon>Magnoliopsida</taxon>
        <taxon>eudicotyledons</taxon>
        <taxon>Gunneridae</taxon>
        <taxon>Pentapetalae</taxon>
        <taxon>Caryophyllales</taxon>
        <taxon>Chenopodiaceae</taxon>
        <taxon>Chenopodioideae</taxon>
        <taxon>Atripliceae</taxon>
        <taxon>Chenopodium</taxon>
    </lineage>
</organism>
<protein>
    <recommendedName>
        <fullName evidence="14">Cytochrome P450</fullName>
    </recommendedName>
</protein>
<dbReference type="OrthoDB" id="2789670at2759"/>
<evidence type="ECO:0000256" key="4">
    <source>
        <dbReference type="ARBA" id="ARBA00022617"/>
    </source>
</evidence>
<dbReference type="Gramene" id="AUR62003009-RA">
    <property type="protein sequence ID" value="AUR62003009-RA:cds"/>
    <property type="gene ID" value="AUR62003009"/>
</dbReference>
<evidence type="ECO:0000256" key="7">
    <source>
        <dbReference type="ARBA" id="ARBA00023004"/>
    </source>
</evidence>
<comment type="cofactor">
    <cofactor evidence="1 10">
        <name>heme</name>
        <dbReference type="ChEBI" id="CHEBI:30413"/>
    </cofactor>
</comment>
<comment type="similarity">
    <text evidence="3 11">Belongs to the cytochrome P450 family.</text>
</comment>
<dbReference type="InterPro" id="IPR001128">
    <property type="entry name" value="Cyt_P450"/>
</dbReference>
<proteinExistence type="inferred from homology"/>
<dbReference type="AlphaFoldDB" id="A0A803KVF1"/>
<keyword evidence="9" id="KW-0472">Membrane</keyword>
<evidence type="ECO:0000256" key="10">
    <source>
        <dbReference type="PIRSR" id="PIRSR602401-1"/>
    </source>
</evidence>
<dbReference type="CDD" id="cd20618">
    <property type="entry name" value="CYP71_clan"/>
    <property type="match status" value="1"/>
</dbReference>
<dbReference type="GO" id="GO:0016020">
    <property type="term" value="C:membrane"/>
    <property type="evidence" value="ECO:0007669"/>
    <property type="project" value="UniProtKB-SubCell"/>
</dbReference>
<sequence>MLSLCITIIVFFLSLMASLRSLMQLLKQKIMSMPSSKSLNTPKLPPSPPKLPIIGHLHLVGSLPHRSFQNLAKKYGPIMHLKLGSKHVIVISSPQMAERLLRNHDVLCAKRPMSEVSHDLSYNSKGIIFTPYSSYWKNARKLCVMELMSASKIKSFAWLREEELGKLMTSLKAASEANQAVDIGASVGGVLEELIYRMLYGAPKNDLALRATVLEALRLSGTLNIADFLPFLAPFDPQGLKRRIKKLMKIVDDVLEKIICNHEDEAKKEQRTHRDLVDVMLSLMNNNDNTKASYDIQRDGIKAILIDLVVPAIDSATNIVKWALASLLKHPEKMIKLQQEIESVVGKNKMVEEKDVPNFKYLDVVIKEIFRLYPIIFAPHEAMQEITFDGYYIPKGSQIFLNAWAIGRDPTIWSNNYEEFHPERFLVNDVDIISGQDFCLAPFGFGRRRCPGTQLGLLNVKLILSTLVHSFDWHMPDNTSFNNLVMQEKFGLVMSMANNLALIPKYRLNV</sequence>
<reference evidence="12" key="1">
    <citation type="journal article" date="2017" name="Nature">
        <title>The genome of Chenopodium quinoa.</title>
        <authorList>
            <person name="Jarvis D.E."/>
            <person name="Ho Y.S."/>
            <person name="Lightfoot D.J."/>
            <person name="Schmoeckel S.M."/>
            <person name="Li B."/>
            <person name="Borm T.J.A."/>
            <person name="Ohyanagi H."/>
            <person name="Mineta K."/>
            <person name="Michell C.T."/>
            <person name="Saber N."/>
            <person name="Kharbatia N.M."/>
            <person name="Rupper R.R."/>
            <person name="Sharp A.R."/>
            <person name="Dally N."/>
            <person name="Boughton B.A."/>
            <person name="Woo Y.H."/>
            <person name="Gao G."/>
            <person name="Schijlen E.G.W.M."/>
            <person name="Guo X."/>
            <person name="Momin A.A."/>
            <person name="Negrao S."/>
            <person name="Al-Babili S."/>
            <person name="Gehring C."/>
            <person name="Roessner U."/>
            <person name="Jung C."/>
            <person name="Murphy K."/>
            <person name="Arold S.T."/>
            <person name="Gojobori T."/>
            <person name="van der Linden C.G."/>
            <person name="van Loo E.N."/>
            <person name="Jellen E.N."/>
            <person name="Maughan P.J."/>
            <person name="Tester M."/>
        </authorList>
    </citation>
    <scope>NUCLEOTIDE SEQUENCE [LARGE SCALE GENOMIC DNA]</scope>
    <source>
        <strain evidence="12">cv. PI 614886</strain>
    </source>
</reference>
<dbReference type="GO" id="GO:0004497">
    <property type="term" value="F:monooxygenase activity"/>
    <property type="evidence" value="ECO:0007669"/>
    <property type="project" value="UniProtKB-KW"/>
</dbReference>
<keyword evidence="4 10" id="KW-0349">Heme</keyword>
<evidence type="ECO:0000256" key="6">
    <source>
        <dbReference type="ARBA" id="ARBA00023002"/>
    </source>
</evidence>
<keyword evidence="8 11" id="KW-0503">Monooxygenase</keyword>
<dbReference type="OMA" id="WCLIAGE"/>
<dbReference type="GO" id="GO:0016705">
    <property type="term" value="F:oxidoreductase activity, acting on paired donors, with incorporation or reduction of molecular oxygen"/>
    <property type="evidence" value="ECO:0007669"/>
    <property type="project" value="InterPro"/>
</dbReference>